<keyword evidence="7" id="KW-0406">Ion transport</keyword>
<evidence type="ECO:0000259" key="15">
    <source>
        <dbReference type="Pfam" id="PF07715"/>
    </source>
</evidence>
<evidence type="ECO:0000256" key="11">
    <source>
        <dbReference type="PROSITE-ProRule" id="PRU01360"/>
    </source>
</evidence>
<evidence type="ECO:0000256" key="12">
    <source>
        <dbReference type="RuleBase" id="RU003357"/>
    </source>
</evidence>
<keyword evidence="3 11" id="KW-1134">Transmembrane beta strand</keyword>
<dbReference type="PANTHER" id="PTHR32552">
    <property type="entry name" value="FERRICHROME IRON RECEPTOR-RELATED"/>
    <property type="match status" value="1"/>
</dbReference>
<evidence type="ECO:0000256" key="3">
    <source>
        <dbReference type="ARBA" id="ARBA00022452"/>
    </source>
</evidence>
<feature type="signal peptide" evidence="13">
    <location>
        <begin position="1"/>
        <end position="31"/>
    </location>
</feature>
<evidence type="ECO:0000256" key="8">
    <source>
        <dbReference type="ARBA" id="ARBA00023077"/>
    </source>
</evidence>
<keyword evidence="10 11" id="KW-0998">Cell outer membrane</keyword>
<protein>
    <submittedName>
        <fullName evidence="16">TonB-dependent receptor</fullName>
    </submittedName>
</protein>
<feature type="domain" description="TonB-dependent receptor plug" evidence="15">
    <location>
        <begin position="49"/>
        <end position="155"/>
    </location>
</feature>
<name>A0ABY6Q4P9_9GAMM</name>
<evidence type="ECO:0000256" key="2">
    <source>
        <dbReference type="ARBA" id="ARBA00022448"/>
    </source>
</evidence>
<feature type="domain" description="TonB-dependent receptor-like beta-barrel" evidence="14">
    <location>
        <begin position="270"/>
        <end position="759"/>
    </location>
</feature>
<evidence type="ECO:0000256" key="6">
    <source>
        <dbReference type="ARBA" id="ARBA00023004"/>
    </source>
</evidence>
<evidence type="ECO:0000313" key="17">
    <source>
        <dbReference type="Proteomes" id="UP001317963"/>
    </source>
</evidence>
<reference evidence="16 17" key="1">
    <citation type="submission" date="2019-02" db="EMBL/GenBank/DDBJ databases">
        <title>Halieaceae_genomes.</title>
        <authorList>
            <person name="Li S.-H."/>
        </authorList>
    </citation>
    <scope>NUCLEOTIDE SEQUENCE [LARGE SCALE GENOMIC DNA]</scope>
    <source>
        <strain evidence="16 17">JH123</strain>
    </source>
</reference>
<accession>A0ABY6Q4P9</accession>
<proteinExistence type="inferred from homology"/>
<evidence type="ECO:0000256" key="5">
    <source>
        <dbReference type="ARBA" id="ARBA00022692"/>
    </source>
</evidence>
<evidence type="ECO:0000256" key="9">
    <source>
        <dbReference type="ARBA" id="ARBA00023136"/>
    </source>
</evidence>
<dbReference type="PROSITE" id="PS52016">
    <property type="entry name" value="TONB_DEPENDENT_REC_3"/>
    <property type="match status" value="1"/>
</dbReference>
<keyword evidence="5 11" id="KW-0812">Transmembrane</keyword>
<organism evidence="16 17">
    <name type="scientific">Candidatus Paraluminiphilus aquimaris</name>
    <dbReference type="NCBI Taxonomy" id="2518994"/>
    <lineage>
        <taxon>Bacteria</taxon>
        <taxon>Pseudomonadati</taxon>
        <taxon>Pseudomonadota</taxon>
        <taxon>Gammaproteobacteria</taxon>
        <taxon>Cellvibrionales</taxon>
        <taxon>Halieaceae</taxon>
        <taxon>Candidatus Paraluminiphilus</taxon>
    </lineage>
</organism>
<dbReference type="Gene3D" id="2.40.170.20">
    <property type="entry name" value="TonB-dependent receptor, beta-barrel domain"/>
    <property type="match status" value="1"/>
</dbReference>
<evidence type="ECO:0000256" key="13">
    <source>
        <dbReference type="SAM" id="SignalP"/>
    </source>
</evidence>
<sequence length="797" mass="87779">MSKVFGTKPNTKLLLPLAVSAALISTGPAVAQTLEEVIVVATKREQGVMDVPLAITALSGNFIEETNLNDVKDLIAYTPGVSGNSQDSYIDAVSIRGVRTQDFGVGGDPSSAFFKNDLYEGRNGSAVTSLFDVERAEILRGPQGFLFGRNSIGGAFSVHTRKAEIGSNDAFIDFDFGQREHAVFEGAVNIPVSDNFAMRLAGYSSHEEGFAKNVFSGNDEIDHSKKAIRWSTRYESDALSIDTVVDWEDRKQSGSMYRAIDSGDIWDALDGYIVDDTTVNGNNQQIDSDLEGGDADIGDLLTIGVFVEYDLGFATLNSNTGYKDHDYYYSEDYDGTSLNINNFQFEQSGQYFQQELRLTSTGDGPLNWYTGVSYYDEDLDAEFNAIGSEDLMCQYYLNYYAETYGYEFYSGCSDYYTDFYPSSDGNLVETGMLKGKYTGWAAYVNLDYQVTDELMASVGVRYTKDDKDFGILVPEPDSYLGPYFTYGFATDEYIEDSKSWSDTTTRFALTWTPNDDAMFFANYTQGFKSGGFGSFWIEDAQGVPPEVAQTGITQADGFRPGTFKPEQMDSYEIGFKTSYLDGAGNFDLTAFMYDYTDAQVIQYVDVGDTFSARVLNAGKTDGMGVEASTTVAISEYTTLYLSMGYLNTDVTGLGDPDLDDGVNESLCSIDVDQEGDGRGCEGSRIFWAPKLTGAAKLDIDVPVDHGTIATSFEVSYEGERGGAWEGNREGIIGSYAVANLRVGYESDNNWYVQAYAENLFNEFTWDGYNANGGIIPSHFFGPMRPRTIGIRTGISWD</sequence>
<evidence type="ECO:0000256" key="7">
    <source>
        <dbReference type="ARBA" id="ARBA00023065"/>
    </source>
</evidence>
<evidence type="ECO:0000256" key="4">
    <source>
        <dbReference type="ARBA" id="ARBA00022496"/>
    </source>
</evidence>
<feature type="chain" id="PRO_5045858368" evidence="13">
    <location>
        <begin position="32"/>
        <end position="797"/>
    </location>
</feature>
<evidence type="ECO:0000256" key="1">
    <source>
        <dbReference type="ARBA" id="ARBA00004571"/>
    </source>
</evidence>
<comment type="subcellular location">
    <subcellularLocation>
        <location evidence="1 11">Cell outer membrane</location>
        <topology evidence="1 11">Multi-pass membrane protein</topology>
    </subcellularLocation>
</comment>
<evidence type="ECO:0000256" key="10">
    <source>
        <dbReference type="ARBA" id="ARBA00023237"/>
    </source>
</evidence>
<keyword evidence="16" id="KW-0675">Receptor</keyword>
<dbReference type="Pfam" id="PF07715">
    <property type="entry name" value="Plug"/>
    <property type="match status" value="1"/>
</dbReference>
<dbReference type="InterPro" id="IPR036942">
    <property type="entry name" value="Beta-barrel_TonB_sf"/>
</dbReference>
<dbReference type="InterPro" id="IPR000531">
    <property type="entry name" value="Beta-barrel_TonB"/>
</dbReference>
<dbReference type="InterPro" id="IPR039426">
    <property type="entry name" value="TonB-dep_rcpt-like"/>
</dbReference>
<keyword evidence="2 11" id="KW-0813">Transport</keyword>
<keyword evidence="6" id="KW-0408">Iron</keyword>
<dbReference type="RefSeq" id="WP_279242387.1">
    <property type="nucleotide sequence ID" value="NZ_CP036501.1"/>
</dbReference>
<gene>
    <name evidence="16" type="ORF">E0F26_02060</name>
</gene>
<dbReference type="Pfam" id="PF00593">
    <property type="entry name" value="TonB_dep_Rec_b-barrel"/>
    <property type="match status" value="1"/>
</dbReference>
<keyword evidence="17" id="KW-1185">Reference proteome</keyword>
<evidence type="ECO:0000259" key="14">
    <source>
        <dbReference type="Pfam" id="PF00593"/>
    </source>
</evidence>
<dbReference type="Proteomes" id="UP001317963">
    <property type="component" value="Chromosome"/>
</dbReference>
<dbReference type="EMBL" id="CP036501">
    <property type="protein sequence ID" value="UZP73589.1"/>
    <property type="molecule type" value="Genomic_DNA"/>
</dbReference>
<dbReference type="InterPro" id="IPR012910">
    <property type="entry name" value="Plug_dom"/>
</dbReference>
<keyword evidence="13" id="KW-0732">Signal</keyword>
<evidence type="ECO:0000313" key="16">
    <source>
        <dbReference type="EMBL" id="UZP73589.1"/>
    </source>
</evidence>
<keyword evidence="8 12" id="KW-0798">TonB box</keyword>
<keyword evidence="4" id="KW-0410">Iron transport</keyword>
<keyword evidence="9 11" id="KW-0472">Membrane</keyword>
<dbReference type="PANTHER" id="PTHR32552:SF81">
    <property type="entry name" value="TONB-DEPENDENT OUTER MEMBRANE RECEPTOR"/>
    <property type="match status" value="1"/>
</dbReference>
<dbReference type="SUPFAM" id="SSF56935">
    <property type="entry name" value="Porins"/>
    <property type="match status" value="1"/>
</dbReference>
<comment type="similarity">
    <text evidence="11 12">Belongs to the TonB-dependent receptor family.</text>
</comment>